<accession>A0A8A1LIB8</accession>
<sequence>MDNKTVNKSHINSKNLRDHSFHKTLAILSFQKRGLWREEKSNLTCFQKANTRREGEDNTKQSRNNSGKAKNKARLGEQRFKEEREERQKVKPNANK</sequence>
<gene>
    <name evidence="2" type="ORF">I7I53_07115</name>
</gene>
<proteinExistence type="predicted"/>
<feature type="region of interest" description="Disordered" evidence="1">
    <location>
        <begin position="46"/>
        <end position="96"/>
    </location>
</feature>
<dbReference type="EMBL" id="CP069103">
    <property type="protein sequence ID" value="QSS51722.1"/>
    <property type="molecule type" value="Genomic_DNA"/>
</dbReference>
<evidence type="ECO:0000313" key="2">
    <source>
        <dbReference type="EMBL" id="QSS51722.1"/>
    </source>
</evidence>
<feature type="region of interest" description="Disordered" evidence="1">
    <location>
        <begin position="1"/>
        <end position="20"/>
    </location>
</feature>
<name>A0A8A1LIB8_AJEC8</name>
<dbReference type="VEuPathDB" id="FungiDB:I7I53_07115"/>
<reference evidence="2" key="1">
    <citation type="submission" date="2021-01" db="EMBL/GenBank/DDBJ databases">
        <title>Chromosome-level genome assembly of a human fungal pathogen reveals clustering of transcriptionally co-regulated genes.</title>
        <authorList>
            <person name="Voorhies M."/>
            <person name="Cohen S."/>
            <person name="Shea T.P."/>
            <person name="Petrus S."/>
            <person name="Munoz J.F."/>
            <person name="Poplawski S."/>
            <person name="Goldman W.E."/>
            <person name="Michael T."/>
            <person name="Cuomo C.A."/>
            <person name="Sil A."/>
            <person name="Beyhan S."/>
        </authorList>
    </citation>
    <scope>NUCLEOTIDE SEQUENCE</scope>
    <source>
        <strain evidence="2">H88</strain>
    </source>
</reference>
<feature type="compositionally biased region" description="Polar residues" evidence="1">
    <location>
        <begin position="1"/>
        <end position="14"/>
    </location>
</feature>
<evidence type="ECO:0000256" key="1">
    <source>
        <dbReference type="SAM" id="MobiDB-lite"/>
    </source>
</evidence>
<dbReference type="Proteomes" id="UP000663419">
    <property type="component" value="Chromosome 2"/>
</dbReference>
<organism evidence="2 3">
    <name type="scientific">Ajellomyces capsulatus (strain H88)</name>
    <name type="common">Darling's disease fungus</name>
    <name type="synonym">Histoplasma capsulatum</name>
    <dbReference type="NCBI Taxonomy" id="544711"/>
    <lineage>
        <taxon>Eukaryota</taxon>
        <taxon>Fungi</taxon>
        <taxon>Dikarya</taxon>
        <taxon>Ascomycota</taxon>
        <taxon>Pezizomycotina</taxon>
        <taxon>Eurotiomycetes</taxon>
        <taxon>Eurotiomycetidae</taxon>
        <taxon>Onygenales</taxon>
        <taxon>Ajellomycetaceae</taxon>
        <taxon>Histoplasma</taxon>
    </lineage>
</organism>
<feature type="compositionally biased region" description="Basic and acidic residues" evidence="1">
    <location>
        <begin position="51"/>
        <end position="60"/>
    </location>
</feature>
<dbReference type="AlphaFoldDB" id="A0A8A1LIB8"/>
<feature type="compositionally biased region" description="Basic and acidic residues" evidence="1">
    <location>
        <begin position="74"/>
        <end position="89"/>
    </location>
</feature>
<protein>
    <submittedName>
        <fullName evidence="2">Uncharacterized protein</fullName>
    </submittedName>
</protein>
<evidence type="ECO:0000313" key="3">
    <source>
        <dbReference type="Proteomes" id="UP000663419"/>
    </source>
</evidence>